<evidence type="ECO:0000256" key="2">
    <source>
        <dbReference type="SAM" id="MobiDB-lite"/>
    </source>
</evidence>
<dbReference type="GO" id="GO:0007346">
    <property type="term" value="P:regulation of mitotic cell cycle"/>
    <property type="evidence" value="ECO:0007669"/>
    <property type="project" value="TreeGrafter"/>
</dbReference>
<protein>
    <recommendedName>
        <fullName evidence="5">CDK5 regulatory subunit-associated protein 3</fullName>
    </recommendedName>
</protein>
<reference evidence="3 4" key="1">
    <citation type="journal article" date="2018" name="Nat. Ecol. Evol.">
        <title>Genomic signatures of mitonuclear coevolution across populations of Tigriopus californicus.</title>
        <authorList>
            <person name="Barreto F.S."/>
            <person name="Watson E.T."/>
            <person name="Lima T.G."/>
            <person name="Willett C.S."/>
            <person name="Edmands S."/>
            <person name="Li W."/>
            <person name="Burton R.S."/>
        </authorList>
    </citation>
    <scope>NUCLEOTIDE SEQUENCE [LARGE SCALE GENOMIC DNA]</scope>
    <source>
        <strain evidence="3 4">San Diego</strain>
    </source>
</reference>
<name>A0A553NDY6_TIGCA</name>
<sequence>MDEHNLAIDIQLKKLLDWLISRRICNRDWHQDIVPIRSQIGHAIGDMPEHPVIKELLSGTNINYFHCRQIVEILKETEKDSKTFFGSYGSQRMKDWQAVISLYQNQHVYLAEAAQLLSQSVTYEIPGLKKQVAKAVQVQEECDKKEKDNLRKAKDFQHDFDKSCQQLGIPGQHLRQEIIALMKSLPETYQTVASDCRKLKKARELYAHFMRSTMENNAHNDDPSQAKVDFDLQVLPTLDFLIEHGNVTTYQWIHGEAPLSVEAPALDFGPNALEAVNDEAIDFGDDIDFGEDISAAPGEDGQENGGDIDWGDLDEMGPEEGEIDWGEVSQAVDSVEDSAVIGITVEEGGVAGGVARDTEALSLLDNRRTRTLILDDLTELECFIQQRLRELELQDEGKFVLGGGGNMTESEDPHLMRSMVHEIRSVVSVLTAGQLHHLQLIRSSPKYVDRLVDSLKSKLELVDRMHALNQALSDRRDQAIQEQAVSQKKLAVLKAKAKELQSKIEADISARYKNRPVNIMGGAQSV</sequence>
<dbReference type="STRING" id="6832.A0A553NDY6"/>
<dbReference type="OMA" id="CRLYEKN"/>
<dbReference type="OrthoDB" id="340432at2759"/>
<comment type="caution">
    <text evidence="3">The sequence shown here is derived from an EMBL/GenBank/DDBJ whole genome shotgun (WGS) entry which is preliminary data.</text>
</comment>
<dbReference type="Proteomes" id="UP000318571">
    <property type="component" value="Chromosome 10"/>
</dbReference>
<dbReference type="GO" id="GO:0012505">
    <property type="term" value="C:endomembrane system"/>
    <property type="evidence" value="ECO:0007669"/>
    <property type="project" value="TreeGrafter"/>
</dbReference>
<dbReference type="PANTHER" id="PTHR14894">
    <property type="entry name" value="CDK5 REGULATORY SUBUNIT-ASSOCIATED PROTEIN 3"/>
    <property type="match status" value="1"/>
</dbReference>
<dbReference type="InterPro" id="IPR008491">
    <property type="entry name" value="CDK5RAP3"/>
</dbReference>
<evidence type="ECO:0000313" key="3">
    <source>
        <dbReference type="EMBL" id="TRY63647.1"/>
    </source>
</evidence>
<evidence type="ECO:0008006" key="5">
    <source>
        <dbReference type="Google" id="ProtNLM"/>
    </source>
</evidence>
<evidence type="ECO:0000313" key="4">
    <source>
        <dbReference type="Proteomes" id="UP000318571"/>
    </source>
</evidence>
<keyword evidence="4" id="KW-1185">Reference proteome</keyword>
<dbReference type="Pfam" id="PF05600">
    <property type="entry name" value="CDK5RAP3"/>
    <property type="match status" value="1"/>
</dbReference>
<dbReference type="AlphaFoldDB" id="A0A553NDY6"/>
<accession>A0A553NDY6</accession>
<feature type="region of interest" description="Disordered" evidence="2">
    <location>
        <begin position="288"/>
        <end position="320"/>
    </location>
</feature>
<feature type="compositionally biased region" description="Acidic residues" evidence="2">
    <location>
        <begin position="309"/>
        <end position="320"/>
    </location>
</feature>
<organism evidence="3 4">
    <name type="scientific">Tigriopus californicus</name>
    <name type="common">Marine copepod</name>
    <dbReference type="NCBI Taxonomy" id="6832"/>
    <lineage>
        <taxon>Eukaryota</taxon>
        <taxon>Metazoa</taxon>
        <taxon>Ecdysozoa</taxon>
        <taxon>Arthropoda</taxon>
        <taxon>Crustacea</taxon>
        <taxon>Multicrustacea</taxon>
        <taxon>Hexanauplia</taxon>
        <taxon>Copepoda</taxon>
        <taxon>Harpacticoida</taxon>
        <taxon>Harpacticidae</taxon>
        <taxon>Tigriopus</taxon>
    </lineage>
</organism>
<evidence type="ECO:0000256" key="1">
    <source>
        <dbReference type="ARBA" id="ARBA00007478"/>
    </source>
</evidence>
<dbReference type="PANTHER" id="PTHR14894:SF0">
    <property type="entry name" value="CDK5 REGULATORY SUBUNIT-ASSOCIATED PROTEIN 3"/>
    <property type="match status" value="1"/>
</dbReference>
<proteinExistence type="inferred from homology"/>
<dbReference type="EMBL" id="VCGU01000458">
    <property type="protein sequence ID" value="TRY63647.1"/>
    <property type="molecule type" value="Genomic_DNA"/>
</dbReference>
<comment type="similarity">
    <text evidence="1">Belongs to the CDK5RAP3 family.</text>
</comment>
<gene>
    <name evidence="3" type="ORF">TCAL_03583</name>
</gene>